<dbReference type="AlphaFoldDB" id="A0A1F5I2E2"/>
<dbReference type="EC" id="3.1.-.-" evidence="1"/>
<evidence type="ECO:0000256" key="1">
    <source>
        <dbReference type="PIRNR" id="PIRNR033490"/>
    </source>
</evidence>
<evidence type="ECO:0000313" key="2">
    <source>
        <dbReference type="EMBL" id="OGE10531.1"/>
    </source>
</evidence>
<dbReference type="PIRSF" id="PIRSF033490">
    <property type="entry name" value="MazF"/>
    <property type="match status" value="1"/>
</dbReference>
<dbReference type="GO" id="GO:0003677">
    <property type="term" value="F:DNA binding"/>
    <property type="evidence" value="ECO:0007669"/>
    <property type="project" value="InterPro"/>
</dbReference>
<name>A0A1F5I2E2_9BACT</name>
<dbReference type="InterPro" id="IPR011067">
    <property type="entry name" value="Plasmid_toxin/cell-grow_inhib"/>
</dbReference>
<dbReference type="Proteomes" id="UP000179227">
    <property type="component" value="Unassembled WGS sequence"/>
</dbReference>
<dbReference type="InterPro" id="IPR003477">
    <property type="entry name" value="PemK-like"/>
</dbReference>
<dbReference type="SUPFAM" id="SSF50118">
    <property type="entry name" value="Cell growth inhibitor/plasmid maintenance toxic component"/>
    <property type="match status" value="1"/>
</dbReference>
<accession>A0A1F5I2E2</accession>
<keyword evidence="1" id="KW-0378">Hydrolase</keyword>
<organism evidence="2 3">
    <name type="scientific">Candidatus Curtissbacteria bacterium RIFCSPLOWO2_01_FULL_42_26</name>
    <dbReference type="NCBI Taxonomy" id="1797729"/>
    <lineage>
        <taxon>Bacteria</taxon>
        <taxon>Candidatus Curtissiibacteriota</taxon>
    </lineage>
</organism>
<dbReference type="GO" id="GO:0016787">
    <property type="term" value="F:hydrolase activity"/>
    <property type="evidence" value="ECO:0007669"/>
    <property type="project" value="UniProtKB-KW"/>
</dbReference>
<comment type="function">
    <text evidence="1">Toxic component of a type II toxin-antitoxin (TA) system.</text>
</comment>
<keyword evidence="1" id="KW-0540">Nuclease</keyword>
<reference evidence="2 3" key="1">
    <citation type="journal article" date="2016" name="Nat. Commun.">
        <title>Thousands of microbial genomes shed light on interconnected biogeochemical processes in an aquifer system.</title>
        <authorList>
            <person name="Anantharaman K."/>
            <person name="Brown C.T."/>
            <person name="Hug L.A."/>
            <person name="Sharon I."/>
            <person name="Castelle C.J."/>
            <person name="Probst A.J."/>
            <person name="Thomas B.C."/>
            <person name="Singh A."/>
            <person name="Wilkins M.J."/>
            <person name="Karaoz U."/>
            <person name="Brodie E.L."/>
            <person name="Williams K.H."/>
            <person name="Hubbard S.S."/>
            <person name="Banfield J.F."/>
        </authorList>
    </citation>
    <scope>NUCLEOTIDE SEQUENCE [LARGE SCALE GENOMIC DNA]</scope>
</reference>
<dbReference type="GO" id="GO:0016075">
    <property type="term" value="P:rRNA catabolic process"/>
    <property type="evidence" value="ECO:0007669"/>
    <property type="project" value="TreeGrafter"/>
</dbReference>
<dbReference type="PANTHER" id="PTHR33988">
    <property type="entry name" value="ENDORIBONUCLEASE MAZF-RELATED"/>
    <property type="match status" value="1"/>
</dbReference>
<dbReference type="Pfam" id="PF02452">
    <property type="entry name" value="PemK_toxin"/>
    <property type="match status" value="1"/>
</dbReference>
<dbReference type="STRING" id="1797729.A3A60_03220"/>
<dbReference type="GO" id="GO:0004521">
    <property type="term" value="F:RNA endonuclease activity"/>
    <property type="evidence" value="ECO:0007669"/>
    <property type="project" value="TreeGrafter"/>
</dbReference>
<evidence type="ECO:0000313" key="3">
    <source>
        <dbReference type="Proteomes" id="UP000179227"/>
    </source>
</evidence>
<comment type="caution">
    <text evidence="2">The sequence shown here is derived from an EMBL/GenBank/DDBJ whole genome shotgun (WGS) entry which is preliminary data.</text>
</comment>
<dbReference type="GO" id="GO:0006402">
    <property type="term" value="P:mRNA catabolic process"/>
    <property type="evidence" value="ECO:0007669"/>
    <property type="project" value="TreeGrafter"/>
</dbReference>
<dbReference type="EMBL" id="MFBS01000010">
    <property type="protein sequence ID" value="OGE10531.1"/>
    <property type="molecule type" value="Genomic_DNA"/>
</dbReference>
<dbReference type="Gene3D" id="2.30.30.110">
    <property type="match status" value="1"/>
</dbReference>
<keyword evidence="1" id="KW-0255">Endonuclease</keyword>
<comment type="similarity">
    <text evidence="1">Belongs to the PemK/MazF family.</text>
</comment>
<sequence>MRRGELWTVDLRHTIGWEIAKKRPALIISSDQINSESPLVIIIPVSSKIPQITGFEKILLGKKESNLEKDSVILVNQIRTVDKTRLGKKIGHISEGKLEEVEDALKLVLGLLPLDI</sequence>
<proteinExistence type="inferred from homology"/>
<protein>
    <recommendedName>
        <fullName evidence="1">mRNA interferase</fullName>
        <ecNumber evidence="1">3.1.-.-</ecNumber>
    </recommendedName>
</protein>
<gene>
    <name evidence="2" type="ORF">A3A60_03220</name>
</gene>